<evidence type="ECO:0000256" key="1">
    <source>
        <dbReference type="SAM" id="MobiDB-lite"/>
    </source>
</evidence>
<gene>
    <name evidence="2" type="ORF">DWG14_08404</name>
</gene>
<sequence length="74" mass="7521">MFALAAAGALPTSQAGPGDHTERAFLWSVPEGMRDLGILSGGSTSLGQAINEQGQVSGYGDTADGSTHAFLWSP</sequence>
<protein>
    <submittedName>
        <fullName evidence="2">Uncharacterized protein</fullName>
    </submittedName>
</protein>
<reference evidence="2 3" key="1">
    <citation type="submission" date="2018-09" db="EMBL/GenBank/DDBJ databases">
        <title>Production of Trimethoprim by Streptomyces sp. 3E-1.</title>
        <authorList>
            <person name="Kang H.J."/>
            <person name="Kim S.B."/>
        </authorList>
    </citation>
    <scope>NUCLEOTIDE SEQUENCE [LARGE SCALE GENOMIC DNA]</scope>
    <source>
        <strain evidence="2 3">3E-1</strain>
    </source>
</reference>
<dbReference type="InterPro" id="IPR014262">
    <property type="entry name" value="HAF_rpt"/>
</dbReference>
<name>A0AAI8LA66_9ACTN</name>
<organism evidence="2 3">
    <name type="scientific">Streptomyces griseorubiginosus</name>
    <dbReference type="NCBI Taxonomy" id="67304"/>
    <lineage>
        <taxon>Bacteria</taxon>
        <taxon>Bacillati</taxon>
        <taxon>Actinomycetota</taxon>
        <taxon>Actinomycetes</taxon>
        <taxon>Kitasatosporales</taxon>
        <taxon>Streptomycetaceae</taxon>
        <taxon>Streptomyces</taxon>
    </lineage>
</organism>
<proteinExistence type="predicted"/>
<dbReference type="NCBIfam" id="TIGR02913">
    <property type="entry name" value="HAF_rpt"/>
    <property type="match status" value="1"/>
</dbReference>
<evidence type="ECO:0000313" key="3">
    <source>
        <dbReference type="Proteomes" id="UP000265765"/>
    </source>
</evidence>
<evidence type="ECO:0000313" key="2">
    <source>
        <dbReference type="EMBL" id="AYC44096.1"/>
    </source>
</evidence>
<dbReference type="Proteomes" id="UP000265765">
    <property type="component" value="Chromosome"/>
</dbReference>
<feature type="region of interest" description="Disordered" evidence="1">
    <location>
        <begin position="1"/>
        <end position="20"/>
    </location>
</feature>
<accession>A0AAI8LA66</accession>
<dbReference type="EMBL" id="CP032427">
    <property type="protein sequence ID" value="AYC44096.1"/>
    <property type="molecule type" value="Genomic_DNA"/>
</dbReference>
<dbReference type="AlphaFoldDB" id="A0AAI8LA66"/>
<dbReference type="KEGG" id="sge:DWG14_08404"/>